<dbReference type="InterPro" id="IPR051219">
    <property type="entry name" value="Heterochromatin_chromo-domain"/>
</dbReference>
<dbReference type="VEuPathDB" id="PiroplasmaDB:BBOV_III003950"/>
<dbReference type="InterPro" id="IPR023779">
    <property type="entry name" value="Chromodomain_CS"/>
</dbReference>
<proteinExistence type="evidence at transcript level"/>
<dbReference type="PROSITE" id="PS50013">
    <property type="entry name" value="CHROMO_2"/>
    <property type="match status" value="2"/>
</dbReference>
<dbReference type="PRINTS" id="PR00504">
    <property type="entry name" value="CHROMODOMAIN"/>
</dbReference>
<name>S6CA98_BABBO</name>
<dbReference type="AlphaFoldDB" id="S6CA98"/>
<keyword evidence="2" id="KW-0539">Nucleus</keyword>
<dbReference type="InterPro" id="IPR000953">
    <property type="entry name" value="Chromo/chromo_shadow_dom"/>
</dbReference>
<gene>
    <name evidence="5" type="primary">BBOV_III003950</name>
</gene>
<evidence type="ECO:0000256" key="1">
    <source>
        <dbReference type="ARBA" id="ARBA00004123"/>
    </source>
</evidence>
<dbReference type="InterPro" id="IPR016197">
    <property type="entry name" value="Chromo-like_dom_sf"/>
</dbReference>
<evidence type="ECO:0000256" key="3">
    <source>
        <dbReference type="SAM" id="MobiDB-lite"/>
    </source>
</evidence>
<dbReference type="CDD" id="cd00024">
    <property type="entry name" value="CD_CSD"/>
    <property type="match status" value="2"/>
</dbReference>
<dbReference type="PROSITE" id="PS00598">
    <property type="entry name" value="CHROMO_1"/>
    <property type="match status" value="1"/>
</dbReference>
<dbReference type="PANTHER" id="PTHR22812">
    <property type="entry name" value="CHROMOBOX PROTEIN"/>
    <property type="match status" value="1"/>
</dbReference>
<dbReference type="GO" id="GO:0005634">
    <property type="term" value="C:nucleus"/>
    <property type="evidence" value="ECO:0007669"/>
    <property type="project" value="UniProtKB-SubCell"/>
</dbReference>
<dbReference type="Gene3D" id="2.40.50.40">
    <property type="match status" value="2"/>
</dbReference>
<dbReference type="Pfam" id="PF00385">
    <property type="entry name" value="Chromo"/>
    <property type="match status" value="1"/>
</dbReference>
<dbReference type="InterPro" id="IPR023780">
    <property type="entry name" value="Chromo_domain"/>
</dbReference>
<feature type="domain" description="Chromo" evidence="4">
    <location>
        <begin position="17"/>
        <end position="83"/>
    </location>
</feature>
<feature type="compositionally biased region" description="Polar residues" evidence="3">
    <location>
        <begin position="124"/>
        <end position="154"/>
    </location>
</feature>
<accession>S6CA98</accession>
<feature type="region of interest" description="Disordered" evidence="3">
    <location>
        <begin position="72"/>
        <end position="167"/>
    </location>
</feature>
<organism evidence="5">
    <name type="scientific">Babesia bovis</name>
    <dbReference type="NCBI Taxonomy" id="5865"/>
    <lineage>
        <taxon>Eukaryota</taxon>
        <taxon>Sar</taxon>
        <taxon>Alveolata</taxon>
        <taxon>Apicomplexa</taxon>
        <taxon>Aconoidasida</taxon>
        <taxon>Piroplasmida</taxon>
        <taxon>Babesiidae</taxon>
        <taxon>Babesia</taxon>
    </lineage>
</organism>
<dbReference type="EMBL" id="AK441896">
    <property type="protein sequence ID" value="BAN65690.1"/>
    <property type="molecule type" value="mRNA"/>
</dbReference>
<comment type="subcellular location">
    <subcellularLocation>
        <location evidence="1">Nucleus</location>
    </subcellularLocation>
</comment>
<protein>
    <submittedName>
        <fullName evidence="5">'chromo' (CHRromatin Organization MOdifier) domain containing protein</fullName>
    </submittedName>
</protein>
<dbReference type="SMART" id="SM00298">
    <property type="entry name" value="CHROMO"/>
    <property type="match status" value="2"/>
</dbReference>
<evidence type="ECO:0000259" key="4">
    <source>
        <dbReference type="PROSITE" id="PS50013"/>
    </source>
</evidence>
<dbReference type="InterPro" id="IPR017984">
    <property type="entry name" value="Chromo_dom_subgr"/>
</dbReference>
<dbReference type="SUPFAM" id="SSF54160">
    <property type="entry name" value="Chromo domain-like"/>
    <property type="match status" value="2"/>
</dbReference>
<sequence length="314" mass="35714">MSRKRSASAESDSKSEYEVEDILEFCMARKQPKYLVKWKGFSDSDNTWEPENNLKNLRGFAVKMKKLKDEYLQQDSKVPAPSGNEKSTKAAPIPKPTEISSTVKKQKKPDSSDSSPVSPKKSSRTTSISESTKNVSVEIQPSSRQSSPVENQNKSADKTADVMQVATKPEEAVEVEDLLDYKPRLKKDYFFVRWKGEWEDSWEPRHNLLIVGDLMSKMNELKMSYMRIYGTSEMEDDVFVTVQSIRISGSATLSAVVVEMTRDTESRTLLPLQEVRRRWPQQLLDFLLSRLRLRASGDVNGDHEVSSTHGIPLK</sequence>
<evidence type="ECO:0000256" key="2">
    <source>
        <dbReference type="ARBA" id="ARBA00023242"/>
    </source>
</evidence>
<reference evidence="5" key="1">
    <citation type="journal article" date="2014" name="BMC Genomics">
        <title>The Babesia bovis gene and promoter model: an update from full-length EST analysis.</title>
        <authorList>
            <person name="Yamagishi J."/>
            <person name="Wakaguri H."/>
            <person name="Yokoyama N."/>
            <person name="Yamashita R."/>
            <person name="Suzuki Y."/>
            <person name="Xuan X."/>
            <person name="Igarashi I."/>
        </authorList>
    </citation>
    <scope>NUCLEOTIDE SEQUENCE</scope>
    <source>
        <strain evidence="5">Texas</strain>
    </source>
</reference>
<feature type="domain" description="Chromo" evidence="4">
    <location>
        <begin position="173"/>
        <end position="237"/>
    </location>
</feature>
<evidence type="ECO:0000313" key="5">
    <source>
        <dbReference type="EMBL" id="BAN65690.1"/>
    </source>
</evidence>